<dbReference type="InterPro" id="IPR013083">
    <property type="entry name" value="Znf_RING/FYVE/PHD"/>
</dbReference>
<dbReference type="OrthoDB" id="66074at2759"/>
<feature type="region of interest" description="Disordered" evidence="5">
    <location>
        <begin position="320"/>
        <end position="341"/>
    </location>
</feature>
<dbReference type="InterPro" id="IPR011011">
    <property type="entry name" value="Znf_FYVE_PHD"/>
</dbReference>
<sequence length="436" mass="49338">MRFRPNFRPEVTREQQEHLVCTAKKSVSDLLQVATTYEATGTKLKFSLLPPLHGNPDVQSICGTTILQASLDDIKTIMQCLVADSSESEAFAKKVETHVKASAILLQLSRTMTINWAMIESQSSVMRHRDFVYLQSREHRLVDGVETWVSCTHSVNIDGCPPLEDLELVRGGLYSSGYVFTPHPTNGTVKATYVLSVDFKGKTPHAWTQSTLKNWCQALTRMQEFFDARHVGRLSQYVLSDMEVKSSRNVQYCHVCGGDFYTWTKKDNCRICGEVVCPKCTEKKDVALPMGVMKLAMCTVCLHTNFDPDKLSPRLRLSRASRFREEPNQVDNPQPLPPRPQRWSQVHLARANNDTGIVDIGDFTVPRQAPQRAVPLVLPEPVSETKPASPMVRTSSQRRSRQKSVDHVSFMEMKRVCQPRLSFEADCDVDIFDKVF</sequence>
<dbReference type="PROSITE" id="PS50848">
    <property type="entry name" value="START"/>
    <property type="match status" value="1"/>
</dbReference>
<dbReference type="GO" id="GO:0008270">
    <property type="term" value="F:zinc ion binding"/>
    <property type="evidence" value="ECO:0007669"/>
    <property type="project" value="UniProtKB-KW"/>
</dbReference>
<comment type="caution">
    <text evidence="8">The sequence shown here is derived from an EMBL/GenBank/DDBJ whole genome shotgun (WGS) entry which is preliminary data.</text>
</comment>
<dbReference type="GO" id="GO:0008289">
    <property type="term" value="F:lipid binding"/>
    <property type="evidence" value="ECO:0007669"/>
    <property type="project" value="InterPro"/>
</dbReference>
<dbReference type="Pfam" id="PF01852">
    <property type="entry name" value="START"/>
    <property type="match status" value="1"/>
</dbReference>
<protein>
    <recommendedName>
        <fullName evidence="10">FYVE-type domain-containing protein</fullName>
    </recommendedName>
</protein>
<evidence type="ECO:0000256" key="4">
    <source>
        <dbReference type="PROSITE-ProRule" id="PRU00091"/>
    </source>
</evidence>
<dbReference type="PANTHER" id="PTHR13510:SF44">
    <property type="entry name" value="RABENOSYN-5"/>
    <property type="match status" value="1"/>
</dbReference>
<dbReference type="AlphaFoldDB" id="A0A1V9ZQ31"/>
<dbReference type="InterPro" id="IPR017455">
    <property type="entry name" value="Znf_FYVE-rel"/>
</dbReference>
<dbReference type="Gene3D" id="3.30.40.10">
    <property type="entry name" value="Zinc/RING finger domain, C3HC4 (zinc finger)"/>
    <property type="match status" value="1"/>
</dbReference>
<name>A0A1V9ZQ31_9STRA</name>
<organism evidence="8 9">
    <name type="scientific">Thraustotheca clavata</name>
    <dbReference type="NCBI Taxonomy" id="74557"/>
    <lineage>
        <taxon>Eukaryota</taxon>
        <taxon>Sar</taxon>
        <taxon>Stramenopiles</taxon>
        <taxon>Oomycota</taxon>
        <taxon>Saprolegniomycetes</taxon>
        <taxon>Saprolegniales</taxon>
        <taxon>Achlyaceae</taxon>
        <taxon>Thraustotheca</taxon>
    </lineage>
</organism>
<dbReference type="Proteomes" id="UP000243217">
    <property type="component" value="Unassembled WGS sequence"/>
</dbReference>
<dbReference type="InterPro" id="IPR052727">
    <property type="entry name" value="Rab4/Rab5_effector"/>
</dbReference>
<gene>
    <name evidence="8" type="ORF">THRCLA_06201</name>
</gene>
<evidence type="ECO:0000259" key="6">
    <source>
        <dbReference type="PROSITE" id="PS50178"/>
    </source>
</evidence>
<dbReference type="SUPFAM" id="SSF57903">
    <property type="entry name" value="FYVE/PHD zinc finger"/>
    <property type="match status" value="1"/>
</dbReference>
<feature type="domain" description="FYVE-type" evidence="6">
    <location>
        <begin position="247"/>
        <end position="306"/>
    </location>
</feature>
<feature type="domain" description="START" evidence="7">
    <location>
        <begin position="129"/>
        <end position="207"/>
    </location>
</feature>
<dbReference type="SUPFAM" id="SSF55961">
    <property type="entry name" value="Bet v1-like"/>
    <property type="match status" value="1"/>
</dbReference>
<dbReference type="PANTHER" id="PTHR13510">
    <property type="entry name" value="FYVE-FINGER-CONTAINING RAB5 EFFECTOR PROTEIN RABENOSYN-5-RELATED"/>
    <property type="match status" value="1"/>
</dbReference>
<dbReference type="Pfam" id="PF01363">
    <property type="entry name" value="FYVE"/>
    <property type="match status" value="1"/>
</dbReference>
<evidence type="ECO:0000256" key="3">
    <source>
        <dbReference type="ARBA" id="ARBA00022833"/>
    </source>
</evidence>
<dbReference type="InterPro" id="IPR000306">
    <property type="entry name" value="Znf_FYVE"/>
</dbReference>
<dbReference type="Gene3D" id="3.30.530.20">
    <property type="match status" value="1"/>
</dbReference>
<proteinExistence type="predicted"/>
<evidence type="ECO:0000313" key="8">
    <source>
        <dbReference type="EMBL" id="OQS00132.1"/>
    </source>
</evidence>
<accession>A0A1V9ZQ31</accession>
<dbReference type="PROSITE" id="PS50178">
    <property type="entry name" value="ZF_FYVE"/>
    <property type="match status" value="1"/>
</dbReference>
<evidence type="ECO:0000256" key="2">
    <source>
        <dbReference type="ARBA" id="ARBA00022771"/>
    </source>
</evidence>
<keyword evidence="2 4" id="KW-0863">Zinc-finger</keyword>
<evidence type="ECO:0000256" key="5">
    <source>
        <dbReference type="SAM" id="MobiDB-lite"/>
    </source>
</evidence>
<evidence type="ECO:0000313" key="9">
    <source>
        <dbReference type="Proteomes" id="UP000243217"/>
    </source>
</evidence>
<keyword evidence="3" id="KW-0862">Zinc</keyword>
<evidence type="ECO:0008006" key="10">
    <source>
        <dbReference type="Google" id="ProtNLM"/>
    </source>
</evidence>
<reference evidence="8 9" key="1">
    <citation type="journal article" date="2014" name="Genome Biol. Evol.">
        <title>The secreted proteins of Achlya hypogyna and Thraustotheca clavata identify the ancestral oomycete secretome and reveal gene acquisitions by horizontal gene transfer.</title>
        <authorList>
            <person name="Misner I."/>
            <person name="Blouin N."/>
            <person name="Leonard G."/>
            <person name="Richards T.A."/>
            <person name="Lane C.E."/>
        </authorList>
    </citation>
    <scope>NUCLEOTIDE SEQUENCE [LARGE SCALE GENOMIC DNA]</scope>
    <source>
        <strain evidence="8 9">ATCC 34112</strain>
    </source>
</reference>
<evidence type="ECO:0000256" key="1">
    <source>
        <dbReference type="ARBA" id="ARBA00022723"/>
    </source>
</evidence>
<feature type="region of interest" description="Disordered" evidence="5">
    <location>
        <begin position="382"/>
        <end position="406"/>
    </location>
</feature>
<evidence type="ECO:0000259" key="7">
    <source>
        <dbReference type="PROSITE" id="PS50848"/>
    </source>
</evidence>
<dbReference type="InterPro" id="IPR002913">
    <property type="entry name" value="START_lipid-bd_dom"/>
</dbReference>
<keyword evidence="1" id="KW-0479">Metal-binding</keyword>
<dbReference type="InterPro" id="IPR023393">
    <property type="entry name" value="START-like_dom_sf"/>
</dbReference>
<dbReference type="EMBL" id="JNBS01001748">
    <property type="protein sequence ID" value="OQS00132.1"/>
    <property type="molecule type" value="Genomic_DNA"/>
</dbReference>
<keyword evidence="9" id="KW-1185">Reference proteome</keyword>